<feature type="transmembrane region" description="Helical" evidence="1">
    <location>
        <begin position="62"/>
        <end position="84"/>
    </location>
</feature>
<dbReference type="VEuPathDB" id="VectorBase:AMIN014685"/>
<keyword evidence="1" id="KW-0812">Transmembrane</keyword>
<evidence type="ECO:0000313" key="2">
    <source>
        <dbReference type="EnsemblMetazoa" id="AMIN014685-PA"/>
    </source>
</evidence>
<name>A0A182WPU6_9DIPT</name>
<proteinExistence type="predicted"/>
<keyword evidence="1" id="KW-1133">Transmembrane helix</keyword>
<evidence type="ECO:0000256" key="1">
    <source>
        <dbReference type="SAM" id="Phobius"/>
    </source>
</evidence>
<dbReference type="EnsemblMetazoa" id="AMIN014685-RA">
    <property type="protein sequence ID" value="AMIN014685-PA"/>
    <property type="gene ID" value="AMIN014685"/>
</dbReference>
<dbReference type="AlphaFoldDB" id="A0A182WPU6"/>
<protein>
    <submittedName>
        <fullName evidence="2">Uncharacterized protein</fullName>
    </submittedName>
</protein>
<sequence>HFIPFRLVLNLPSEVQLLLSKSVLQSKSVDETQVKMALWDLLNGCGCLDPAACGCYSTRGRILHIVGVCMLICFLLYVSYSWWYGIGLFKRGWF</sequence>
<reference evidence="2" key="2">
    <citation type="submission" date="2020-05" db="UniProtKB">
        <authorList>
            <consortium name="EnsemblMetazoa"/>
        </authorList>
    </citation>
    <scope>IDENTIFICATION</scope>
    <source>
        <strain evidence="2">MINIMUS1</strain>
    </source>
</reference>
<dbReference type="Proteomes" id="UP000075920">
    <property type="component" value="Unassembled WGS sequence"/>
</dbReference>
<organism evidence="2 3">
    <name type="scientific">Anopheles minimus</name>
    <dbReference type="NCBI Taxonomy" id="112268"/>
    <lineage>
        <taxon>Eukaryota</taxon>
        <taxon>Metazoa</taxon>
        <taxon>Ecdysozoa</taxon>
        <taxon>Arthropoda</taxon>
        <taxon>Hexapoda</taxon>
        <taxon>Insecta</taxon>
        <taxon>Pterygota</taxon>
        <taxon>Neoptera</taxon>
        <taxon>Endopterygota</taxon>
        <taxon>Diptera</taxon>
        <taxon>Nematocera</taxon>
        <taxon>Culicoidea</taxon>
        <taxon>Culicidae</taxon>
        <taxon>Anophelinae</taxon>
        <taxon>Anopheles</taxon>
    </lineage>
</organism>
<keyword evidence="3" id="KW-1185">Reference proteome</keyword>
<accession>A0A182WPU6</accession>
<evidence type="ECO:0000313" key="3">
    <source>
        <dbReference type="Proteomes" id="UP000075920"/>
    </source>
</evidence>
<keyword evidence="1" id="KW-0472">Membrane</keyword>
<reference evidence="3" key="1">
    <citation type="submission" date="2013-03" db="EMBL/GenBank/DDBJ databases">
        <title>The Genome Sequence of Anopheles minimus MINIMUS1.</title>
        <authorList>
            <consortium name="The Broad Institute Genomics Platform"/>
            <person name="Neafsey D.E."/>
            <person name="Walton C."/>
            <person name="Walker B."/>
            <person name="Young S.K."/>
            <person name="Zeng Q."/>
            <person name="Gargeya S."/>
            <person name="Fitzgerald M."/>
            <person name="Haas B."/>
            <person name="Abouelleil A."/>
            <person name="Allen A.W."/>
            <person name="Alvarado L."/>
            <person name="Arachchi H.M."/>
            <person name="Berlin A.M."/>
            <person name="Chapman S.B."/>
            <person name="Gainer-Dewar J."/>
            <person name="Goldberg J."/>
            <person name="Griggs A."/>
            <person name="Gujja S."/>
            <person name="Hansen M."/>
            <person name="Howarth C."/>
            <person name="Imamovic A."/>
            <person name="Ireland A."/>
            <person name="Larimer J."/>
            <person name="McCowan C."/>
            <person name="Murphy C."/>
            <person name="Pearson M."/>
            <person name="Poon T.W."/>
            <person name="Priest M."/>
            <person name="Roberts A."/>
            <person name="Saif S."/>
            <person name="Shea T."/>
            <person name="Sisk P."/>
            <person name="Sykes S."/>
            <person name="Wortman J."/>
            <person name="Nusbaum C."/>
            <person name="Birren B."/>
        </authorList>
    </citation>
    <scope>NUCLEOTIDE SEQUENCE [LARGE SCALE GENOMIC DNA]</scope>
    <source>
        <strain evidence="3">MINIMUS1</strain>
    </source>
</reference>